<dbReference type="InterPro" id="IPR009057">
    <property type="entry name" value="Homeodomain-like_sf"/>
</dbReference>
<dbReference type="GO" id="GO:0000981">
    <property type="term" value="F:DNA-binding transcription factor activity, RNA polymerase II-specific"/>
    <property type="evidence" value="ECO:0007669"/>
    <property type="project" value="InterPro"/>
</dbReference>
<feature type="compositionally biased region" description="Low complexity" evidence="7">
    <location>
        <begin position="110"/>
        <end position="128"/>
    </location>
</feature>
<accession>A0A9P0FLL4</accession>
<dbReference type="AlphaFoldDB" id="A0A9P0FLL4"/>
<dbReference type="PANTHER" id="PTHR45664:SF12">
    <property type="entry name" value="PANCREAS_DUODENUM HOMEOBOX PROTEIN 1"/>
    <property type="match status" value="1"/>
</dbReference>
<feature type="domain" description="Homeobox" evidence="8">
    <location>
        <begin position="42"/>
        <end position="102"/>
    </location>
</feature>
<name>A0A9P0FLL4_BRAAE</name>
<comment type="subcellular location">
    <subcellularLocation>
        <location evidence="1 5 6">Nucleus</location>
    </subcellularLocation>
</comment>
<dbReference type="CDD" id="cd00086">
    <property type="entry name" value="homeodomain"/>
    <property type="match status" value="1"/>
</dbReference>
<proteinExistence type="predicted"/>
<evidence type="ECO:0000256" key="7">
    <source>
        <dbReference type="SAM" id="MobiDB-lite"/>
    </source>
</evidence>
<evidence type="ECO:0000259" key="8">
    <source>
        <dbReference type="PROSITE" id="PS50071"/>
    </source>
</evidence>
<evidence type="ECO:0000256" key="6">
    <source>
        <dbReference type="RuleBase" id="RU000682"/>
    </source>
</evidence>
<dbReference type="GO" id="GO:0005634">
    <property type="term" value="C:nucleus"/>
    <property type="evidence" value="ECO:0007669"/>
    <property type="project" value="UniProtKB-SubCell"/>
</dbReference>
<dbReference type="Gene3D" id="1.10.10.60">
    <property type="entry name" value="Homeodomain-like"/>
    <property type="match status" value="1"/>
</dbReference>
<dbReference type="EMBL" id="OV121137">
    <property type="protein sequence ID" value="CAH0558975.1"/>
    <property type="molecule type" value="Genomic_DNA"/>
</dbReference>
<evidence type="ECO:0000313" key="10">
    <source>
        <dbReference type="Proteomes" id="UP001154078"/>
    </source>
</evidence>
<protein>
    <recommendedName>
        <fullName evidence="8">Homeobox domain-containing protein</fullName>
    </recommendedName>
</protein>
<dbReference type="Proteomes" id="UP001154078">
    <property type="component" value="Chromosome 6"/>
</dbReference>
<keyword evidence="2 5" id="KW-0238">DNA-binding</keyword>
<dbReference type="OrthoDB" id="6159439at2759"/>
<evidence type="ECO:0000256" key="3">
    <source>
        <dbReference type="ARBA" id="ARBA00023155"/>
    </source>
</evidence>
<organism evidence="9 10">
    <name type="scientific">Brassicogethes aeneus</name>
    <name type="common">Rape pollen beetle</name>
    <name type="synonym">Meligethes aeneus</name>
    <dbReference type="NCBI Taxonomy" id="1431903"/>
    <lineage>
        <taxon>Eukaryota</taxon>
        <taxon>Metazoa</taxon>
        <taxon>Ecdysozoa</taxon>
        <taxon>Arthropoda</taxon>
        <taxon>Hexapoda</taxon>
        <taxon>Insecta</taxon>
        <taxon>Pterygota</taxon>
        <taxon>Neoptera</taxon>
        <taxon>Endopterygota</taxon>
        <taxon>Coleoptera</taxon>
        <taxon>Polyphaga</taxon>
        <taxon>Cucujiformia</taxon>
        <taxon>Nitidulidae</taxon>
        <taxon>Meligethinae</taxon>
        <taxon>Brassicogethes</taxon>
    </lineage>
</organism>
<feature type="region of interest" description="Disordered" evidence="7">
    <location>
        <begin position="102"/>
        <end position="138"/>
    </location>
</feature>
<evidence type="ECO:0000256" key="1">
    <source>
        <dbReference type="ARBA" id="ARBA00004123"/>
    </source>
</evidence>
<dbReference type="PRINTS" id="PR00024">
    <property type="entry name" value="HOMEOBOX"/>
</dbReference>
<dbReference type="PROSITE" id="PS50071">
    <property type="entry name" value="HOMEOBOX_2"/>
    <property type="match status" value="1"/>
</dbReference>
<keyword evidence="3 5" id="KW-0371">Homeobox</keyword>
<keyword evidence="10" id="KW-1185">Reference proteome</keyword>
<dbReference type="InterPro" id="IPR017970">
    <property type="entry name" value="Homeobox_CS"/>
</dbReference>
<gene>
    <name evidence="9" type="ORF">MELIAE_LOCUS9178</name>
</gene>
<evidence type="ECO:0000256" key="5">
    <source>
        <dbReference type="PROSITE-ProRule" id="PRU00108"/>
    </source>
</evidence>
<dbReference type="Pfam" id="PF00046">
    <property type="entry name" value="Homeodomain"/>
    <property type="match status" value="1"/>
</dbReference>
<feature type="DNA-binding region" description="Homeobox" evidence="5">
    <location>
        <begin position="44"/>
        <end position="103"/>
    </location>
</feature>
<dbReference type="PROSITE" id="PS00027">
    <property type="entry name" value="HOMEOBOX_1"/>
    <property type="match status" value="1"/>
</dbReference>
<dbReference type="SMART" id="SM00389">
    <property type="entry name" value="HOX"/>
    <property type="match status" value="1"/>
</dbReference>
<dbReference type="SUPFAM" id="SSF46689">
    <property type="entry name" value="Homeodomain-like"/>
    <property type="match status" value="1"/>
</dbReference>
<keyword evidence="4 5" id="KW-0539">Nucleus</keyword>
<dbReference type="GO" id="GO:0000978">
    <property type="term" value="F:RNA polymerase II cis-regulatory region sequence-specific DNA binding"/>
    <property type="evidence" value="ECO:0007669"/>
    <property type="project" value="TreeGrafter"/>
</dbReference>
<evidence type="ECO:0000256" key="2">
    <source>
        <dbReference type="ARBA" id="ARBA00023125"/>
    </source>
</evidence>
<evidence type="ECO:0000256" key="4">
    <source>
        <dbReference type="ARBA" id="ARBA00023242"/>
    </source>
</evidence>
<dbReference type="InterPro" id="IPR001356">
    <property type="entry name" value="HD"/>
</dbReference>
<reference evidence="9" key="1">
    <citation type="submission" date="2021-12" db="EMBL/GenBank/DDBJ databases">
        <authorList>
            <person name="King R."/>
        </authorList>
    </citation>
    <scope>NUCLEOTIDE SEQUENCE</scope>
</reference>
<dbReference type="GO" id="GO:0045944">
    <property type="term" value="P:positive regulation of transcription by RNA polymerase II"/>
    <property type="evidence" value="ECO:0007669"/>
    <property type="project" value="UniProtKB-ARBA"/>
</dbReference>
<evidence type="ECO:0000313" key="9">
    <source>
        <dbReference type="EMBL" id="CAH0558975.1"/>
    </source>
</evidence>
<sequence>MEKVFNELVISAAMFENKPIDISLYQPYPNMAPSQAPDEFPQKSKRLRTSYSAFQLSALEKEFHLNSYLSRPRRIDIAQSLDLNERQVKVWFQNRRMKQKKDKVKAAVCGNSSNSSGHSSPVSSESGSPQHDSSSEEDRHIVNHLLNYAPAAIKQNVRPAPSYEPYRDNYELPSLPVYNPYEGFFNQYKPYVTYHQVPRVQDENEAPAKNESLKVKDESLPFSYLIESNDLFV</sequence>
<dbReference type="InterPro" id="IPR020479">
    <property type="entry name" value="HD_metazoa"/>
</dbReference>
<dbReference type="PANTHER" id="PTHR45664">
    <property type="entry name" value="PROTEIN ZERKNUELLT 1-RELATED"/>
    <property type="match status" value="1"/>
</dbReference>